<dbReference type="RefSeq" id="WP_188617607.1">
    <property type="nucleotide sequence ID" value="NZ_BMLV01000003.1"/>
</dbReference>
<dbReference type="Gene3D" id="2.40.50.140">
    <property type="entry name" value="Nucleic acid-binding proteins"/>
    <property type="match status" value="1"/>
</dbReference>
<proteinExistence type="predicted"/>
<accession>A0ABQ2NIM8</accession>
<protein>
    <recommendedName>
        <fullName evidence="1">DNA replication/recombination mediator RecO N-terminal domain-containing protein</fullName>
    </recommendedName>
</protein>
<reference evidence="3" key="1">
    <citation type="journal article" date="2019" name="Int. J. Syst. Evol. Microbiol.">
        <title>The Global Catalogue of Microorganisms (GCM) 10K type strain sequencing project: providing services to taxonomists for standard genome sequencing and annotation.</title>
        <authorList>
            <consortium name="The Broad Institute Genomics Platform"/>
            <consortium name="The Broad Institute Genome Sequencing Center for Infectious Disease"/>
            <person name="Wu L."/>
            <person name="Ma J."/>
        </authorList>
    </citation>
    <scope>NUCLEOTIDE SEQUENCE [LARGE SCALE GENOMIC DNA]</scope>
    <source>
        <strain evidence="3">CGMCC 1.7656</strain>
    </source>
</reference>
<name>A0ABQ2NIM8_9FLAO</name>
<evidence type="ECO:0000313" key="2">
    <source>
        <dbReference type="EMBL" id="GGP04348.1"/>
    </source>
</evidence>
<feature type="domain" description="DNA replication/recombination mediator RecO N-terminal" evidence="1">
    <location>
        <begin position="3"/>
        <end position="75"/>
    </location>
</feature>
<evidence type="ECO:0000313" key="3">
    <source>
        <dbReference type="Proteomes" id="UP000620064"/>
    </source>
</evidence>
<comment type="caution">
    <text evidence="2">The sequence shown here is derived from an EMBL/GenBank/DDBJ whole genome shotgun (WGS) entry which is preliminary data.</text>
</comment>
<dbReference type="Proteomes" id="UP000620064">
    <property type="component" value="Unassembled WGS sequence"/>
</dbReference>
<sequence>MNKFSGFLLSYFKYGENDAVLHCFTLENGFQSFFLKGVYSAKNKKKAYLAPLNELLITVVDKKKISDLHLVSKIECLDDILPEYNVKVSSLAFFVSDFLHQVLRNEQANTLLYQEIKEMKLLISDGDTSAHYTFLIRLLKIFGISPLLQDGNFLNIEKAEFQKFSEENGPNDEVSLIWRMVLEEKFTPQKIKKESRKILLDSIIFYYKIHFPDFHTPKSLAILTQVFE</sequence>
<gene>
    <name evidence="2" type="ORF">GCM10010992_16200</name>
</gene>
<dbReference type="Pfam" id="PF11967">
    <property type="entry name" value="RecO_N"/>
    <property type="match status" value="1"/>
</dbReference>
<dbReference type="InterPro" id="IPR012340">
    <property type="entry name" value="NA-bd_OB-fold"/>
</dbReference>
<dbReference type="EMBL" id="BMLV01000003">
    <property type="protein sequence ID" value="GGP04348.1"/>
    <property type="molecule type" value="Genomic_DNA"/>
</dbReference>
<evidence type="ECO:0000259" key="1">
    <source>
        <dbReference type="Pfam" id="PF11967"/>
    </source>
</evidence>
<dbReference type="InterPro" id="IPR022572">
    <property type="entry name" value="DNA_rep/recomb_RecO_N"/>
</dbReference>
<keyword evidence="3" id="KW-1185">Reference proteome</keyword>
<dbReference type="SUPFAM" id="SSF50249">
    <property type="entry name" value="Nucleic acid-binding proteins"/>
    <property type="match status" value="1"/>
</dbReference>
<organism evidence="2 3">
    <name type="scientific">Cloacibacterium rupense</name>
    <dbReference type="NCBI Taxonomy" id="517423"/>
    <lineage>
        <taxon>Bacteria</taxon>
        <taxon>Pseudomonadati</taxon>
        <taxon>Bacteroidota</taxon>
        <taxon>Flavobacteriia</taxon>
        <taxon>Flavobacteriales</taxon>
        <taxon>Weeksellaceae</taxon>
    </lineage>
</organism>